<evidence type="ECO:0000313" key="1">
    <source>
        <dbReference type="EMBL" id="KAF1937446.1"/>
    </source>
</evidence>
<sequence>MPAQNAQHNHALCRSFFFCLASQESLRGASAVMVVTNSKREDGRPEREKVEKFGLRKKERTGDWGGRCGLRGGEDKTAGVCICASVGSEMLGRSNGFVEGVLCNFERVRLEVGAIAVGCDVDSGRKVVGRGDVTSAEEARERCDCEV</sequence>
<proteinExistence type="predicted"/>
<protein>
    <submittedName>
        <fullName evidence="1">Uncharacterized protein</fullName>
    </submittedName>
</protein>
<accession>A0A6A5SG38</accession>
<reference evidence="1" key="1">
    <citation type="journal article" date="2020" name="Stud. Mycol.">
        <title>101 Dothideomycetes genomes: a test case for predicting lifestyles and emergence of pathogens.</title>
        <authorList>
            <person name="Haridas S."/>
            <person name="Albert R."/>
            <person name="Binder M."/>
            <person name="Bloem J."/>
            <person name="Labutti K."/>
            <person name="Salamov A."/>
            <person name="Andreopoulos B."/>
            <person name="Baker S."/>
            <person name="Barry K."/>
            <person name="Bills G."/>
            <person name="Bluhm B."/>
            <person name="Cannon C."/>
            <person name="Castanera R."/>
            <person name="Culley D."/>
            <person name="Daum C."/>
            <person name="Ezra D."/>
            <person name="Gonzalez J."/>
            <person name="Henrissat B."/>
            <person name="Kuo A."/>
            <person name="Liang C."/>
            <person name="Lipzen A."/>
            <person name="Lutzoni F."/>
            <person name="Magnuson J."/>
            <person name="Mondo S."/>
            <person name="Nolan M."/>
            <person name="Ohm R."/>
            <person name="Pangilinan J."/>
            <person name="Park H.-J."/>
            <person name="Ramirez L."/>
            <person name="Alfaro M."/>
            <person name="Sun H."/>
            <person name="Tritt A."/>
            <person name="Yoshinaga Y."/>
            <person name="Zwiers L.-H."/>
            <person name="Turgeon B."/>
            <person name="Goodwin S."/>
            <person name="Spatafora J."/>
            <person name="Crous P."/>
            <person name="Grigoriev I."/>
        </authorList>
    </citation>
    <scope>NUCLEOTIDE SEQUENCE</scope>
    <source>
        <strain evidence="1">CBS 161.51</strain>
    </source>
</reference>
<dbReference type="EMBL" id="ML976138">
    <property type="protein sequence ID" value="KAF1937446.1"/>
    <property type="molecule type" value="Genomic_DNA"/>
</dbReference>
<name>A0A6A5SG38_9PLEO</name>
<dbReference type="Proteomes" id="UP000800038">
    <property type="component" value="Unassembled WGS sequence"/>
</dbReference>
<organism evidence="1 2">
    <name type="scientific">Clathrospora elynae</name>
    <dbReference type="NCBI Taxonomy" id="706981"/>
    <lineage>
        <taxon>Eukaryota</taxon>
        <taxon>Fungi</taxon>
        <taxon>Dikarya</taxon>
        <taxon>Ascomycota</taxon>
        <taxon>Pezizomycotina</taxon>
        <taxon>Dothideomycetes</taxon>
        <taxon>Pleosporomycetidae</taxon>
        <taxon>Pleosporales</taxon>
        <taxon>Diademaceae</taxon>
        <taxon>Clathrospora</taxon>
    </lineage>
</organism>
<keyword evidence="2" id="KW-1185">Reference proteome</keyword>
<evidence type="ECO:0000313" key="2">
    <source>
        <dbReference type="Proteomes" id="UP000800038"/>
    </source>
</evidence>
<gene>
    <name evidence="1" type="ORF">EJ02DRAFT_469683</name>
</gene>
<dbReference type="AlphaFoldDB" id="A0A6A5SG38"/>